<proteinExistence type="predicted"/>
<evidence type="ECO:0000256" key="1">
    <source>
        <dbReference type="SAM" id="MobiDB-lite"/>
    </source>
</evidence>
<gene>
    <name evidence="2" type="ORF">THAOC_32500</name>
</gene>
<feature type="region of interest" description="Disordered" evidence="1">
    <location>
        <begin position="1"/>
        <end position="103"/>
    </location>
</feature>
<dbReference type="EMBL" id="AGNL01045540">
    <property type="protein sequence ID" value="EJK48682.1"/>
    <property type="molecule type" value="Genomic_DNA"/>
</dbReference>
<feature type="compositionally biased region" description="Basic and acidic residues" evidence="1">
    <location>
        <begin position="27"/>
        <end position="43"/>
    </location>
</feature>
<keyword evidence="3" id="KW-1185">Reference proteome</keyword>
<feature type="compositionally biased region" description="Low complexity" evidence="1">
    <location>
        <begin position="46"/>
        <end position="58"/>
    </location>
</feature>
<evidence type="ECO:0000313" key="3">
    <source>
        <dbReference type="Proteomes" id="UP000266841"/>
    </source>
</evidence>
<organism evidence="2 3">
    <name type="scientific">Thalassiosira oceanica</name>
    <name type="common">Marine diatom</name>
    <dbReference type="NCBI Taxonomy" id="159749"/>
    <lineage>
        <taxon>Eukaryota</taxon>
        <taxon>Sar</taxon>
        <taxon>Stramenopiles</taxon>
        <taxon>Ochrophyta</taxon>
        <taxon>Bacillariophyta</taxon>
        <taxon>Coscinodiscophyceae</taxon>
        <taxon>Thalassiosirophycidae</taxon>
        <taxon>Thalassiosirales</taxon>
        <taxon>Thalassiosiraceae</taxon>
        <taxon>Thalassiosira</taxon>
    </lineage>
</organism>
<feature type="compositionally biased region" description="Basic and acidic residues" evidence="1">
    <location>
        <begin position="9"/>
        <end position="19"/>
    </location>
</feature>
<dbReference type="Proteomes" id="UP000266841">
    <property type="component" value="Unassembled WGS sequence"/>
</dbReference>
<comment type="caution">
    <text evidence="2">The sequence shown here is derived from an EMBL/GenBank/DDBJ whole genome shotgun (WGS) entry which is preliminary data.</text>
</comment>
<feature type="compositionally biased region" description="Basic and acidic residues" evidence="1">
    <location>
        <begin position="72"/>
        <end position="83"/>
    </location>
</feature>
<sequence>MPSAAPVEKGLKPRTHEAAQNKNKGGRRIDLCHIGTEKEETASDHGAAGPRRQQQRLGLGRRGPRGGGTRPEVARPGEEEARPTKKKKDGKSDKDGPPKKMSP</sequence>
<name>K0RPT7_THAOC</name>
<accession>K0RPT7</accession>
<feature type="compositionally biased region" description="Basic and acidic residues" evidence="1">
    <location>
        <begin position="90"/>
        <end position="103"/>
    </location>
</feature>
<evidence type="ECO:0000313" key="2">
    <source>
        <dbReference type="EMBL" id="EJK48682.1"/>
    </source>
</evidence>
<dbReference type="AlphaFoldDB" id="K0RPT7"/>
<reference evidence="2 3" key="1">
    <citation type="journal article" date="2012" name="Genome Biol.">
        <title>Genome and low-iron response of an oceanic diatom adapted to chronic iron limitation.</title>
        <authorList>
            <person name="Lommer M."/>
            <person name="Specht M."/>
            <person name="Roy A.S."/>
            <person name="Kraemer L."/>
            <person name="Andreson R."/>
            <person name="Gutowska M.A."/>
            <person name="Wolf J."/>
            <person name="Bergner S.V."/>
            <person name="Schilhabel M.B."/>
            <person name="Klostermeier U.C."/>
            <person name="Beiko R.G."/>
            <person name="Rosenstiel P."/>
            <person name="Hippler M."/>
            <person name="Laroche J."/>
        </authorList>
    </citation>
    <scope>NUCLEOTIDE SEQUENCE [LARGE SCALE GENOMIC DNA]</scope>
    <source>
        <strain evidence="2 3">CCMP1005</strain>
    </source>
</reference>
<protein>
    <submittedName>
        <fullName evidence="2">Uncharacterized protein</fullName>
    </submittedName>
</protein>